<dbReference type="GO" id="GO:0046872">
    <property type="term" value="F:metal ion binding"/>
    <property type="evidence" value="ECO:0007669"/>
    <property type="project" value="UniProtKB-KW"/>
</dbReference>
<dbReference type="SUPFAM" id="SSF51338">
    <property type="entry name" value="Composite domain of metallo-dependent hydrolases"/>
    <property type="match status" value="1"/>
</dbReference>
<comment type="cofactor">
    <cofactor evidence="1">
        <name>Zn(2+)</name>
        <dbReference type="ChEBI" id="CHEBI:29105"/>
    </cofactor>
</comment>
<evidence type="ECO:0000256" key="11">
    <source>
        <dbReference type="PIRSR" id="PIRSR611778-50"/>
    </source>
</evidence>
<evidence type="ECO:0000256" key="6">
    <source>
        <dbReference type="ARBA" id="ARBA00022833"/>
    </source>
</evidence>
<dbReference type="Proteomes" id="UP000502415">
    <property type="component" value="Chromosome"/>
</dbReference>
<dbReference type="GO" id="GO:0004157">
    <property type="term" value="F:dihydropyrimidinase activity"/>
    <property type="evidence" value="ECO:0007669"/>
    <property type="project" value="UniProtKB-EC"/>
</dbReference>
<keyword evidence="4" id="KW-0479">Metal-binding</keyword>
<dbReference type="PANTHER" id="PTHR11647">
    <property type="entry name" value="HYDRANTOINASE/DIHYDROPYRIMIDINASE FAMILY MEMBER"/>
    <property type="match status" value="1"/>
</dbReference>
<keyword evidence="6" id="KW-0862">Zinc</keyword>
<dbReference type="GO" id="GO:0005829">
    <property type="term" value="C:cytosol"/>
    <property type="evidence" value="ECO:0007669"/>
    <property type="project" value="TreeGrafter"/>
</dbReference>
<dbReference type="InterPro" id="IPR011778">
    <property type="entry name" value="Hydantoinase/dihydroPyrase"/>
</dbReference>
<dbReference type="Pfam" id="PF01979">
    <property type="entry name" value="Amidohydro_1"/>
    <property type="match status" value="1"/>
</dbReference>
<evidence type="ECO:0000256" key="8">
    <source>
        <dbReference type="ARBA" id="ARBA00039113"/>
    </source>
</evidence>
<dbReference type="Gene3D" id="3.20.20.140">
    <property type="entry name" value="Metal-dependent hydrolases"/>
    <property type="match status" value="1"/>
</dbReference>
<evidence type="ECO:0000256" key="9">
    <source>
        <dbReference type="ARBA" id="ARBA00054448"/>
    </source>
</evidence>
<comment type="subunit">
    <text evidence="3">Homotetramer.</text>
</comment>
<evidence type="ECO:0000256" key="3">
    <source>
        <dbReference type="ARBA" id="ARBA00011881"/>
    </source>
</evidence>
<organism evidence="13 14">
    <name type="scientific">Massilia forsythiae</name>
    <dbReference type="NCBI Taxonomy" id="2728020"/>
    <lineage>
        <taxon>Bacteria</taxon>
        <taxon>Pseudomonadati</taxon>
        <taxon>Pseudomonadota</taxon>
        <taxon>Betaproteobacteria</taxon>
        <taxon>Burkholderiales</taxon>
        <taxon>Oxalobacteraceae</taxon>
        <taxon>Telluria group</taxon>
        <taxon>Massilia</taxon>
    </lineage>
</organism>
<dbReference type="CDD" id="cd01314">
    <property type="entry name" value="D-HYD"/>
    <property type="match status" value="1"/>
</dbReference>
<dbReference type="RefSeq" id="WP_169434041.1">
    <property type="nucleotide sequence ID" value="NZ_CP051685.1"/>
</dbReference>
<evidence type="ECO:0000256" key="2">
    <source>
        <dbReference type="ARBA" id="ARBA00008829"/>
    </source>
</evidence>
<dbReference type="KEGG" id="mfy:HH212_03095"/>
<keyword evidence="5 13" id="KW-0378">Hydrolase</keyword>
<sequence length="488" mass="51714">MTVLIRGGTVVNADRAFRADVLCAGDKIVAVGDNLEAPPHATIVDAGGQYVMPGGIDTHTHMQLPFMGTVAADDFYTGTAAGLAGGTTTIMDFVIPDPRQRLLDAFHTWRGWAAKSAADYTFHVAVTWWDDSVHEDMGTLVREHGVNSFKHFMAYKNAIMADDETLIKSFRRALELGAIPTVHAENGELVYQLQRELLARGVRGPEAHPLSRPPEVEAEAANRAIAIAAVLGTPLYIVHVSCAESLDAIARARARGQRVYGEALAGHLVIDDSVYRNPDPAYARAHVMSPPFRSPQHQAALWQGLRGGNLHTTATDHCTFCAAQKAAGADAQGQEDFTRIPNGCGGVEERMMVVWDAGVNSGALSPCEFVAVTSANAARIFNIYPRKGLVAAGCDADLVVWDPLATRTLSAATQFSKGDVNVFEGRTVRGVPTHTLAAGKLVYVNGDLRAEQGAGRYVARPAFTGADAGGAAGAAGMHGAPATMAAIP</sequence>
<dbReference type="EC" id="3.5.2.2" evidence="8"/>
<dbReference type="InterPro" id="IPR050378">
    <property type="entry name" value="Metallo-dep_Hydrolases_sf"/>
</dbReference>
<dbReference type="SUPFAM" id="SSF51556">
    <property type="entry name" value="Metallo-dependent hydrolases"/>
    <property type="match status" value="1"/>
</dbReference>
<dbReference type="PANTHER" id="PTHR11647:SF1">
    <property type="entry name" value="COLLAPSIN RESPONSE MEDIATOR PROTEIN"/>
    <property type="match status" value="1"/>
</dbReference>
<gene>
    <name evidence="13" type="primary">hydA</name>
    <name evidence="13" type="ORF">HH212_03095</name>
</gene>
<proteinExistence type="inferred from homology"/>
<protein>
    <recommendedName>
        <fullName evidence="10">D-hydantoinase/dihydropyrimidinase</fullName>
        <ecNumber evidence="8">3.5.2.2</ecNumber>
    </recommendedName>
</protein>
<comment type="function">
    <text evidence="9">Catalyzes the hydrolysis of dihydropyrimidines and of the structurally related DL-5-mono-substituted hydantoins, to produce N-carbamoyl-D-amino acids.</text>
</comment>
<evidence type="ECO:0000313" key="13">
    <source>
        <dbReference type="EMBL" id="QJD99144.1"/>
    </source>
</evidence>
<comment type="similarity">
    <text evidence="2">Belongs to the metallo-dependent hydrolases superfamily. Hydantoinase/dihydropyrimidinase family.</text>
</comment>
<evidence type="ECO:0000256" key="4">
    <source>
        <dbReference type="ARBA" id="ARBA00022723"/>
    </source>
</evidence>
<name>A0A7Z2VU75_9BURK</name>
<evidence type="ECO:0000256" key="10">
    <source>
        <dbReference type="ARBA" id="ARBA00074385"/>
    </source>
</evidence>
<evidence type="ECO:0000256" key="7">
    <source>
        <dbReference type="ARBA" id="ARBA00036696"/>
    </source>
</evidence>
<dbReference type="AlphaFoldDB" id="A0A7Z2VU75"/>
<evidence type="ECO:0000313" key="14">
    <source>
        <dbReference type="Proteomes" id="UP000502415"/>
    </source>
</evidence>
<dbReference type="GO" id="GO:0072527">
    <property type="term" value="P:pyrimidine-containing compound metabolic process"/>
    <property type="evidence" value="ECO:0007669"/>
    <property type="project" value="UniProtKB-ARBA"/>
</dbReference>
<dbReference type="FunFam" id="3.20.20.140:FF:000001">
    <property type="entry name" value="Dihydropyrimidinase like 3"/>
    <property type="match status" value="1"/>
</dbReference>
<evidence type="ECO:0000256" key="1">
    <source>
        <dbReference type="ARBA" id="ARBA00001947"/>
    </source>
</evidence>
<dbReference type="InterPro" id="IPR006680">
    <property type="entry name" value="Amidohydro-rel"/>
</dbReference>
<dbReference type="NCBIfam" id="TIGR02033">
    <property type="entry name" value="D-hydantoinase"/>
    <property type="match status" value="1"/>
</dbReference>
<dbReference type="InterPro" id="IPR011059">
    <property type="entry name" value="Metal-dep_hydrolase_composite"/>
</dbReference>
<reference evidence="13 14" key="1">
    <citation type="submission" date="2020-04" db="EMBL/GenBank/DDBJ databases">
        <title>Genome sequencing of novel species.</title>
        <authorList>
            <person name="Heo J."/>
            <person name="Kim S.-J."/>
            <person name="Kim J.-S."/>
            <person name="Hong S.-B."/>
            <person name="Kwon S.-W."/>
        </authorList>
    </citation>
    <scope>NUCLEOTIDE SEQUENCE [LARGE SCALE GENOMIC DNA]</scope>
    <source>
        <strain evidence="13 14">GN2-R2</strain>
    </source>
</reference>
<dbReference type="InterPro" id="IPR032466">
    <property type="entry name" value="Metal_Hydrolase"/>
</dbReference>
<comment type="PTM">
    <text evidence="11">Carbamylation allows a single lysine to coordinate two divalent metal cations.</text>
</comment>
<keyword evidence="14" id="KW-1185">Reference proteome</keyword>
<comment type="catalytic activity">
    <reaction evidence="7">
        <text>5,6-dihydrouracil + H2O = 3-(carbamoylamino)propanoate + H(+)</text>
        <dbReference type="Rhea" id="RHEA:16121"/>
        <dbReference type="ChEBI" id="CHEBI:11892"/>
        <dbReference type="ChEBI" id="CHEBI:15377"/>
        <dbReference type="ChEBI" id="CHEBI:15378"/>
        <dbReference type="ChEBI" id="CHEBI:15901"/>
        <dbReference type="EC" id="3.5.2.2"/>
    </reaction>
</comment>
<evidence type="ECO:0000256" key="5">
    <source>
        <dbReference type="ARBA" id="ARBA00022801"/>
    </source>
</evidence>
<dbReference type="EMBL" id="CP051685">
    <property type="protein sequence ID" value="QJD99144.1"/>
    <property type="molecule type" value="Genomic_DNA"/>
</dbReference>
<accession>A0A7Z2VU75</accession>
<dbReference type="GO" id="GO:0055086">
    <property type="term" value="P:nucleobase-containing small molecule metabolic process"/>
    <property type="evidence" value="ECO:0007669"/>
    <property type="project" value="UniProtKB-ARBA"/>
</dbReference>
<feature type="modified residue" description="N6-carboxylysine" evidence="11">
    <location>
        <position position="150"/>
    </location>
</feature>
<evidence type="ECO:0000259" key="12">
    <source>
        <dbReference type="Pfam" id="PF01979"/>
    </source>
</evidence>
<dbReference type="Gene3D" id="2.30.40.10">
    <property type="entry name" value="Urease, subunit C, domain 1"/>
    <property type="match status" value="1"/>
</dbReference>
<feature type="domain" description="Amidohydrolase-related" evidence="12">
    <location>
        <begin position="50"/>
        <end position="442"/>
    </location>
</feature>